<dbReference type="RefSeq" id="WP_034000937.1">
    <property type="nucleotide sequence ID" value="NZ_CAKNDP010000001.1"/>
</dbReference>
<keyword evidence="3" id="KW-0238">DNA-binding</keyword>
<comment type="similarity">
    <text evidence="1">Belongs to the 'phage' integrase family.</text>
</comment>
<dbReference type="GO" id="GO:0015074">
    <property type="term" value="P:DNA integration"/>
    <property type="evidence" value="ECO:0007669"/>
    <property type="project" value="UniProtKB-KW"/>
</dbReference>
<dbReference type="InterPro" id="IPR013762">
    <property type="entry name" value="Integrase-like_cat_sf"/>
</dbReference>
<comment type="caution">
    <text evidence="5">The sequence shown here is derived from an EMBL/GenBank/DDBJ whole genome shotgun (WGS) entry which is preliminary data.</text>
</comment>
<organism evidence="5 6">
    <name type="scientific">Pseudomonas aeruginosa</name>
    <dbReference type="NCBI Taxonomy" id="287"/>
    <lineage>
        <taxon>Bacteria</taxon>
        <taxon>Pseudomonadati</taxon>
        <taxon>Pseudomonadota</taxon>
        <taxon>Gammaproteobacteria</taxon>
        <taxon>Pseudomonadales</taxon>
        <taxon>Pseudomonadaceae</taxon>
        <taxon>Pseudomonas</taxon>
    </lineage>
</organism>
<evidence type="ECO:0000256" key="1">
    <source>
        <dbReference type="ARBA" id="ARBA00008857"/>
    </source>
</evidence>
<dbReference type="PANTHER" id="PTHR30629:SF2">
    <property type="entry name" value="PROPHAGE INTEGRASE INTS-RELATED"/>
    <property type="match status" value="1"/>
</dbReference>
<dbReference type="InterPro" id="IPR011010">
    <property type="entry name" value="DNA_brk_join_enz"/>
</dbReference>
<name>A0A9P1R036_PSEAI</name>
<accession>A0A9P1R036</accession>
<dbReference type="EMBL" id="CVVU01000055">
    <property type="protein sequence ID" value="CRO28277.1"/>
    <property type="molecule type" value="Genomic_DNA"/>
</dbReference>
<dbReference type="SUPFAM" id="SSF56349">
    <property type="entry name" value="DNA breaking-rejoining enzymes"/>
    <property type="match status" value="1"/>
</dbReference>
<dbReference type="Gene3D" id="1.10.150.130">
    <property type="match status" value="1"/>
</dbReference>
<dbReference type="GO" id="GO:0003677">
    <property type="term" value="F:DNA binding"/>
    <property type="evidence" value="ECO:0007669"/>
    <property type="project" value="UniProtKB-KW"/>
</dbReference>
<evidence type="ECO:0000313" key="6">
    <source>
        <dbReference type="Proteomes" id="UP000045039"/>
    </source>
</evidence>
<keyword evidence="2" id="KW-0229">DNA integration</keyword>
<reference evidence="6" key="1">
    <citation type="submission" date="2015-06" db="EMBL/GenBank/DDBJ databases">
        <authorList>
            <person name="Radhakrishnan Rajesh"/>
            <person name="Underwood Anthony"/>
            <person name="Al-Shahib Ali"/>
        </authorList>
    </citation>
    <scope>NUCLEOTIDE SEQUENCE [LARGE SCALE GENOMIC DNA]</scope>
    <source>
        <strain evidence="6">P19_London_7_VIM_2_05_10</strain>
    </source>
</reference>
<protein>
    <submittedName>
        <fullName evidence="5">Phage integrase family protein</fullName>
    </submittedName>
</protein>
<sequence>MAKRNRLTEMEAYSVKKRKSEPVGARGKGTLLLERKAAGTISGYYRERVEGKDKRIYLGTLNRKPRSGTDELTLDAMRLAALRLSQTALEAGGLEHVKLSAAKQLHSSGEGSFGDLLDSYCDHLEQAGKVSARPVRRMLDAHVKAHHPALLRRPASKVRPEDIQLVLSQVLNRPPLPGGAGRTAKAHAANGMRTVCENLRLALQAAFSHAAKAHLSPERLATRGKTFAISSNPVRDIPAIRGARRAITESLTPDELGVLLRHLETLPEAHRAIAQALIYFGGQRIAQFCAVPWAAVTDSTISLLDSKGKKERPWEHILPITPRLTEIMHPLLQHRIGPGPFSLRESNTASPSSVMKIFGAAGQSLAASGKARPFSYRNVRVTAETLMAHLGISSEIRAWILSHGRSGVQAKHYDRYSYLPEKRAALERWGDYLDGLARGDAPADNVMLLSRNRKESDER</sequence>
<dbReference type="AlphaFoldDB" id="A0A9P1R036"/>
<evidence type="ECO:0000313" key="5">
    <source>
        <dbReference type="EMBL" id="CRO28277.1"/>
    </source>
</evidence>
<dbReference type="PANTHER" id="PTHR30629">
    <property type="entry name" value="PROPHAGE INTEGRASE"/>
    <property type="match status" value="1"/>
</dbReference>
<keyword evidence="4" id="KW-0233">DNA recombination</keyword>
<evidence type="ECO:0000256" key="3">
    <source>
        <dbReference type="ARBA" id="ARBA00023125"/>
    </source>
</evidence>
<dbReference type="GO" id="GO:0006310">
    <property type="term" value="P:DNA recombination"/>
    <property type="evidence" value="ECO:0007669"/>
    <property type="project" value="UniProtKB-KW"/>
</dbReference>
<dbReference type="Gene3D" id="1.10.443.10">
    <property type="entry name" value="Intergrase catalytic core"/>
    <property type="match status" value="1"/>
</dbReference>
<gene>
    <name evidence="5" type="ORF">PAERUG_P19_London_7_VIM_2_05_10_01258</name>
</gene>
<dbReference type="InterPro" id="IPR010998">
    <property type="entry name" value="Integrase_recombinase_N"/>
</dbReference>
<dbReference type="Proteomes" id="UP000045039">
    <property type="component" value="Unassembled WGS sequence"/>
</dbReference>
<dbReference type="InterPro" id="IPR050808">
    <property type="entry name" value="Phage_Integrase"/>
</dbReference>
<proteinExistence type="inferred from homology"/>
<evidence type="ECO:0000256" key="4">
    <source>
        <dbReference type="ARBA" id="ARBA00023172"/>
    </source>
</evidence>
<evidence type="ECO:0000256" key="2">
    <source>
        <dbReference type="ARBA" id="ARBA00022908"/>
    </source>
</evidence>